<organism evidence="1 2">
    <name type="scientific">Defluviimonas salinarum</name>
    <dbReference type="NCBI Taxonomy" id="2992147"/>
    <lineage>
        <taxon>Bacteria</taxon>
        <taxon>Pseudomonadati</taxon>
        <taxon>Pseudomonadota</taxon>
        <taxon>Alphaproteobacteria</taxon>
        <taxon>Rhodobacterales</taxon>
        <taxon>Paracoccaceae</taxon>
        <taxon>Albidovulum</taxon>
    </lineage>
</organism>
<protein>
    <submittedName>
        <fullName evidence="1">Uncharacterized protein</fullName>
    </submittedName>
</protein>
<name>A0ABT3J917_9RHOB</name>
<accession>A0ABT3J917</accession>
<evidence type="ECO:0000313" key="2">
    <source>
        <dbReference type="Proteomes" id="UP001207582"/>
    </source>
</evidence>
<dbReference type="Proteomes" id="UP001207582">
    <property type="component" value="Unassembled WGS sequence"/>
</dbReference>
<dbReference type="RefSeq" id="WP_264773259.1">
    <property type="nucleotide sequence ID" value="NZ_JAPDOG010000027.1"/>
</dbReference>
<comment type="caution">
    <text evidence="1">The sequence shown here is derived from an EMBL/GenBank/DDBJ whole genome shotgun (WGS) entry which is preliminary data.</text>
</comment>
<reference evidence="1 2" key="1">
    <citation type="submission" date="2022-10" db="EMBL/GenBank/DDBJ databases">
        <title>Defluviimonas sp. CAU 1641 isolated from mud.</title>
        <authorList>
            <person name="Kim W."/>
        </authorList>
    </citation>
    <scope>NUCLEOTIDE SEQUENCE [LARGE SCALE GENOMIC DNA]</scope>
    <source>
        <strain evidence="1 2">CAU 1641</strain>
    </source>
</reference>
<keyword evidence="2" id="KW-1185">Reference proteome</keyword>
<gene>
    <name evidence="1" type="ORF">OM960_20300</name>
</gene>
<sequence length="109" mass="12027">MSSEARKTLLEQIRAVAAAQVDPGAFLQSLQADIEELPGAYVSFATRDVARLEGLSYFDGRPEMTAADKQAALFNASTDYAEGYASEDAITYEIERVLDEDYPREDLEP</sequence>
<evidence type="ECO:0000313" key="1">
    <source>
        <dbReference type="EMBL" id="MCW3783879.1"/>
    </source>
</evidence>
<dbReference type="EMBL" id="JAPDOG010000027">
    <property type="protein sequence ID" value="MCW3783879.1"/>
    <property type="molecule type" value="Genomic_DNA"/>
</dbReference>
<proteinExistence type="predicted"/>